<keyword evidence="2" id="KW-1185">Reference proteome</keyword>
<evidence type="ECO:0008006" key="3">
    <source>
        <dbReference type="Google" id="ProtNLM"/>
    </source>
</evidence>
<gene>
    <name evidence="1" type="ORF">EHE19_005360</name>
</gene>
<evidence type="ECO:0000313" key="1">
    <source>
        <dbReference type="EMBL" id="QNU68760.1"/>
    </source>
</evidence>
<reference evidence="1 2" key="1">
    <citation type="submission" date="2020-09" db="EMBL/GenBank/DDBJ databases">
        <title>Characterization and genome sequencing of Ruminiclostridium sp. nov. MA18.</title>
        <authorList>
            <person name="Rettenmaier R."/>
            <person name="Kowollik M.-L."/>
            <person name="Liebl W."/>
            <person name="Zverlov V."/>
        </authorList>
    </citation>
    <scope>NUCLEOTIDE SEQUENCE [LARGE SCALE GENOMIC DNA]</scope>
    <source>
        <strain evidence="1 2">MA18</strain>
    </source>
</reference>
<accession>A0A4U7JB52</accession>
<sequence length="479" mass="54518">MGILILSFSLSGCTSIEINIEETIKPPEIGNLIIQGTWRIENYISIVKGQSDLNEAEESSRKKYIGKEAVFDNEICAIGIEVCTNPEYKTIRTAADTFLKSTYQINNDSIGITKEKVNVVTISTANKFFNQLIVTDDMTAYVYMEDGFLVLKKVSDSVDDKVKQSSIGKVADNKSNEEFEEDPLLRSGVLIGVRSADNTYCTIWIYSQNREIKTVSYREQLLVPRAYGFWEVGGIHKDQKIYAVPFANSKLQLIPRNDGMNNILADKPGAKILFLGNDYVGIEHDLKLSVLPIDSLGTGRTVKISDIILDNTFNVSNEFEQARQDIISTFDKDKLKNIIGEFDEGNFTLKRRNGHWIFKSRLHFKEDYNGQKYEEFDLNLVVPSNLISYDEMDIPWNNIKSKLPWTIDAYMSPNKEIAILTSRDSLNIYPVQKRNIVNKQLMKIPLSEGDTIIMAEWATGKYADIWARLVDRIFTEVKN</sequence>
<proteinExistence type="predicted"/>
<dbReference type="EMBL" id="CP061336">
    <property type="protein sequence ID" value="QNU68760.1"/>
    <property type="molecule type" value="Genomic_DNA"/>
</dbReference>
<protein>
    <recommendedName>
        <fullName evidence="3">Lipoprotein</fullName>
    </recommendedName>
</protein>
<organism evidence="1 2">
    <name type="scientific">Ruminiclostridium herbifermentans</name>
    <dbReference type="NCBI Taxonomy" id="2488810"/>
    <lineage>
        <taxon>Bacteria</taxon>
        <taxon>Bacillati</taxon>
        <taxon>Bacillota</taxon>
        <taxon>Clostridia</taxon>
        <taxon>Eubacteriales</taxon>
        <taxon>Oscillospiraceae</taxon>
        <taxon>Ruminiclostridium</taxon>
    </lineage>
</organism>
<dbReference type="Proteomes" id="UP000306409">
    <property type="component" value="Chromosome"/>
</dbReference>
<name>A0A4U7JB52_9FIRM</name>
<evidence type="ECO:0000313" key="2">
    <source>
        <dbReference type="Proteomes" id="UP000306409"/>
    </source>
</evidence>
<dbReference type="OrthoDB" id="2677224at2"/>
<dbReference type="AlphaFoldDB" id="A0A4U7JB52"/>
<dbReference type="KEGG" id="rher:EHE19_005360"/>